<dbReference type="InterPro" id="IPR050143">
    <property type="entry name" value="TRIM/RBCC"/>
</dbReference>
<dbReference type="InterPro" id="IPR003877">
    <property type="entry name" value="SPRY_dom"/>
</dbReference>
<sequence>MAAGEGGLFSLGLCFDYAPMRSYTICICTCACLRLLSFHTSIWPCCSFMANKLQEEVTCPICLEILQNPVTIDCGHNFCQQCIIQVGKTTENLQCPLCKVTVSKDTFRPNKQLASLAETIRSMDPTEFQPEGEEKRCLKHKEKFHYFCEQDGEFLCLVCRDSRSHKSHNVTLIDEADQNYKVLIESQIQDLGQKDKEIIEEKKRSEGAIQVFRAQIHLEKLKILEEFKHLHLRLEEEERFLLSRLDWLEHEGAKQIGQYVTATNEQLTSLRKLSRSLKNRLQAPPMELLDGIIDNLSRSVEFKFLNPTPVPEDLERKTREAIARHAVIIKSLEGLKDNLKTEGKKDKSAFLDSLSKQEMERWHLLQKNNSDLHNSVPVTLDAASADRNLTFSQDLKKATLYMVQESLNTQGKPRPFYPFHCVRGSPKLSSGRGVWEVEIQGPSGRVGMVGVATELALRSQSQNSGTSCLWALRISSSGCQPFTNCKVQENVLISLEKVGVYVDYNRGDVVFYDAITKKHIYTFQTSFDRQVFPLFGLLASCTSITLSP</sequence>
<dbReference type="InterPro" id="IPR000315">
    <property type="entry name" value="Znf_B-box"/>
</dbReference>
<evidence type="ECO:0000256" key="1">
    <source>
        <dbReference type="ARBA" id="ARBA00022723"/>
    </source>
</evidence>
<dbReference type="SMART" id="SM00184">
    <property type="entry name" value="RING"/>
    <property type="match status" value="1"/>
</dbReference>
<dbReference type="PRINTS" id="PR01407">
    <property type="entry name" value="BUTYPHLNCDUF"/>
</dbReference>
<evidence type="ECO:0000256" key="2">
    <source>
        <dbReference type="ARBA" id="ARBA00022771"/>
    </source>
</evidence>
<dbReference type="Pfam" id="PF00643">
    <property type="entry name" value="zf-B_box"/>
    <property type="match status" value="1"/>
</dbReference>
<dbReference type="SUPFAM" id="SSF49899">
    <property type="entry name" value="Concanavalin A-like lectins/glucanases"/>
    <property type="match status" value="1"/>
</dbReference>
<keyword evidence="2 4" id="KW-0863">Zinc-finger</keyword>
<dbReference type="InterPro" id="IPR003879">
    <property type="entry name" value="Butyrophylin_SPRY"/>
</dbReference>
<dbReference type="SUPFAM" id="SSF57850">
    <property type="entry name" value="RING/U-box"/>
    <property type="match status" value="1"/>
</dbReference>
<dbReference type="InterPro" id="IPR013320">
    <property type="entry name" value="ConA-like_dom_sf"/>
</dbReference>
<organism evidence="8 9">
    <name type="scientific">Cricetulus griseus</name>
    <name type="common">Chinese hamster</name>
    <name type="synonym">Cricetulus barabensis griseus</name>
    <dbReference type="NCBI Taxonomy" id="10029"/>
    <lineage>
        <taxon>Eukaryota</taxon>
        <taxon>Metazoa</taxon>
        <taxon>Chordata</taxon>
        <taxon>Craniata</taxon>
        <taxon>Vertebrata</taxon>
        <taxon>Euteleostomi</taxon>
        <taxon>Mammalia</taxon>
        <taxon>Eutheria</taxon>
        <taxon>Euarchontoglires</taxon>
        <taxon>Glires</taxon>
        <taxon>Rodentia</taxon>
        <taxon>Myomorpha</taxon>
        <taxon>Muroidea</taxon>
        <taxon>Cricetidae</taxon>
        <taxon>Cricetinae</taxon>
        <taxon>Cricetulus</taxon>
    </lineage>
</organism>
<accession>A0A061IGY7</accession>
<protein>
    <submittedName>
        <fullName evidence="8">E3 ubiquitin-protein ligase</fullName>
    </submittedName>
</protein>
<evidence type="ECO:0000313" key="8">
    <source>
        <dbReference type="EMBL" id="ERE87976.1"/>
    </source>
</evidence>
<feature type="domain" description="B box-type" evidence="6">
    <location>
        <begin position="132"/>
        <end position="173"/>
    </location>
</feature>
<evidence type="ECO:0000256" key="4">
    <source>
        <dbReference type="PROSITE-ProRule" id="PRU00024"/>
    </source>
</evidence>
<evidence type="ECO:0000259" key="6">
    <source>
        <dbReference type="PROSITE" id="PS50119"/>
    </source>
</evidence>
<dbReference type="Proteomes" id="UP000030759">
    <property type="component" value="Unassembled WGS sequence"/>
</dbReference>
<dbReference type="InterPro" id="IPR043136">
    <property type="entry name" value="B30.2/SPRY_sf"/>
</dbReference>
<dbReference type="Gene3D" id="3.30.160.60">
    <property type="entry name" value="Classic Zinc Finger"/>
    <property type="match status" value="1"/>
</dbReference>
<dbReference type="GO" id="GO:0008270">
    <property type="term" value="F:zinc ion binding"/>
    <property type="evidence" value="ECO:0007669"/>
    <property type="project" value="UniProtKB-KW"/>
</dbReference>
<feature type="domain" description="B30.2/SPRY" evidence="7">
    <location>
        <begin position="358"/>
        <end position="548"/>
    </location>
</feature>
<feature type="domain" description="RING-type" evidence="5">
    <location>
        <begin position="59"/>
        <end position="99"/>
    </location>
</feature>
<evidence type="ECO:0000259" key="7">
    <source>
        <dbReference type="PROSITE" id="PS50188"/>
    </source>
</evidence>
<dbReference type="EMBL" id="KE666539">
    <property type="protein sequence ID" value="ERE87976.1"/>
    <property type="molecule type" value="Genomic_DNA"/>
</dbReference>
<dbReference type="Pfam" id="PF00622">
    <property type="entry name" value="SPRY"/>
    <property type="match status" value="1"/>
</dbReference>
<reference evidence="9" key="1">
    <citation type="journal article" date="2013" name="Nat. Biotechnol.">
        <title>Chinese hamster genome sequenced from sorted chromosomes.</title>
        <authorList>
            <person name="Brinkrolf K."/>
            <person name="Rupp O."/>
            <person name="Laux H."/>
            <person name="Kollin F."/>
            <person name="Ernst W."/>
            <person name="Linke B."/>
            <person name="Kofler R."/>
            <person name="Romand S."/>
            <person name="Hesse F."/>
            <person name="Budach W.E."/>
            <person name="Galosy S."/>
            <person name="Muller D."/>
            <person name="Noll T."/>
            <person name="Wienberg J."/>
            <person name="Jostock T."/>
            <person name="Leonard M."/>
            <person name="Grillari J."/>
            <person name="Tauch A."/>
            <person name="Goesmann A."/>
            <person name="Helk B."/>
            <person name="Mott J.E."/>
            <person name="Puhler A."/>
            <person name="Borth N."/>
        </authorList>
    </citation>
    <scope>NUCLEOTIDE SEQUENCE [LARGE SCALE GENOMIC DNA]</scope>
    <source>
        <strain evidence="9">17A/GY</strain>
    </source>
</reference>
<dbReference type="PROSITE" id="PS00518">
    <property type="entry name" value="ZF_RING_1"/>
    <property type="match status" value="1"/>
</dbReference>
<proteinExistence type="predicted"/>
<evidence type="ECO:0000256" key="3">
    <source>
        <dbReference type="ARBA" id="ARBA00022833"/>
    </source>
</evidence>
<dbReference type="InterPro" id="IPR001870">
    <property type="entry name" value="B30.2/SPRY"/>
</dbReference>
<dbReference type="Gene3D" id="3.30.40.10">
    <property type="entry name" value="Zinc/RING finger domain, C3HC4 (zinc finger)"/>
    <property type="match status" value="1"/>
</dbReference>
<dbReference type="Pfam" id="PF15227">
    <property type="entry name" value="zf-C3HC4_4"/>
    <property type="match status" value="1"/>
</dbReference>
<evidence type="ECO:0000313" key="9">
    <source>
        <dbReference type="Proteomes" id="UP000030759"/>
    </source>
</evidence>
<dbReference type="InterPro" id="IPR017907">
    <property type="entry name" value="Znf_RING_CS"/>
</dbReference>
<dbReference type="AlphaFoldDB" id="A0A061IGY7"/>
<keyword evidence="3" id="KW-0862">Zinc</keyword>
<dbReference type="PROSITE" id="PS50119">
    <property type="entry name" value="ZF_BBOX"/>
    <property type="match status" value="1"/>
</dbReference>
<dbReference type="SUPFAM" id="SSF57845">
    <property type="entry name" value="B-box zinc-binding domain"/>
    <property type="match status" value="1"/>
</dbReference>
<dbReference type="InterPro" id="IPR013083">
    <property type="entry name" value="Znf_RING/FYVE/PHD"/>
</dbReference>
<dbReference type="PROSITE" id="PS50089">
    <property type="entry name" value="ZF_RING_2"/>
    <property type="match status" value="1"/>
</dbReference>
<dbReference type="PANTHER" id="PTHR24103">
    <property type="entry name" value="E3 UBIQUITIN-PROTEIN LIGASE TRIM"/>
    <property type="match status" value="1"/>
</dbReference>
<evidence type="ECO:0000259" key="5">
    <source>
        <dbReference type="PROSITE" id="PS50089"/>
    </source>
</evidence>
<keyword evidence="1" id="KW-0479">Metal-binding</keyword>
<dbReference type="InterPro" id="IPR001841">
    <property type="entry name" value="Znf_RING"/>
</dbReference>
<dbReference type="PROSITE" id="PS50188">
    <property type="entry name" value="B302_SPRY"/>
    <property type="match status" value="1"/>
</dbReference>
<dbReference type="SMART" id="SM00336">
    <property type="entry name" value="BBOX"/>
    <property type="match status" value="1"/>
</dbReference>
<name>A0A061IGY7_CRIGR</name>
<gene>
    <name evidence="8" type="ORF">H671_1g3390</name>
</gene>
<dbReference type="Gene3D" id="2.60.120.920">
    <property type="match status" value="1"/>
</dbReference>